<name>A0A1E1LPX6_9HELO</name>
<dbReference type="STRING" id="914237.A0A1E1LPX6"/>
<organism evidence="1 2">
    <name type="scientific">Rhynchosporium graminicola</name>
    <dbReference type="NCBI Taxonomy" id="2792576"/>
    <lineage>
        <taxon>Eukaryota</taxon>
        <taxon>Fungi</taxon>
        <taxon>Dikarya</taxon>
        <taxon>Ascomycota</taxon>
        <taxon>Pezizomycotina</taxon>
        <taxon>Leotiomycetes</taxon>
        <taxon>Helotiales</taxon>
        <taxon>Ploettnerulaceae</taxon>
        <taxon>Rhynchosporium</taxon>
    </lineage>
</organism>
<keyword evidence="2" id="KW-1185">Reference proteome</keyword>
<accession>A0A1E1LPX6</accession>
<evidence type="ECO:0008006" key="3">
    <source>
        <dbReference type="Google" id="ProtNLM"/>
    </source>
</evidence>
<evidence type="ECO:0000313" key="1">
    <source>
        <dbReference type="EMBL" id="CZT12510.1"/>
    </source>
</evidence>
<dbReference type="InParanoid" id="A0A1E1LPX6"/>
<protein>
    <recommendedName>
        <fullName evidence="3">F-box domain protein</fullName>
    </recommendedName>
</protein>
<evidence type="ECO:0000313" key="2">
    <source>
        <dbReference type="Proteomes" id="UP000178129"/>
    </source>
</evidence>
<reference evidence="2" key="1">
    <citation type="submission" date="2016-03" db="EMBL/GenBank/DDBJ databases">
        <authorList>
            <person name="Ploux O."/>
        </authorList>
    </citation>
    <scope>NUCLEOTIDE SEQUENCE [LARGE SCALE GENOMIC DNA]</scope>
    <source>
        <strain evidence="2">UK7</strain>
    </source>
</reference>
<proteinExistence type="predicted"/>
<dbReference type="Proteomes" id="UP000178129">
    <property type="component" value="Unassembled WGS sequence"/>
</dbReference>
<dbReference type="EMBL" id="FJUW01000072">
    <property type="protein sequence ID" value="CZT12510.1"/>
    <property type="molecule type" value="Genomic_DNA"/>
</dbReference>
<sequence>MSHLCPKEDMNHAGQPHHMPVYPFFHHDDDDDDDDFHDNKTRILISILSTFRTTSLLPLTRISHQFYSLILRILHHRLLETAQLKDHTLILECFHPSTKLSTPYLFCSYIGTNALSTSPSAPDISEDHETLGSLAELKTLYSYFLPLKPTTDRSILRPHPAGGSFSLPNGLVDSPDSDFVCQNIHLESHELFSQLQTITSLVKVGPKRGLFLSSVNIGDSILRIWREWLGVRAVADKGEGGAGEVLWADNNQIVGLRLRVMERDREGETPVLVREGEDLPVSYTLQFEELVIKTTQLLLLVEQSIDQEVKHSGKAVVIGSWDR</sequence>
<dbReference type="AlphaFoldDB" id="A0A1E1LPX6"/>
<gene>
    <name evidence="1" type="ORF">RCO7_07676</name>
</gene>
<comment type="caution">
    <text evidence="1">The sequence shown here is derived from an EMBL/GenBank/DDBJ whole genome shotgun (WGS) entry which is preliminary data.</text>
</comment>